<feature type="transmembrane region" description="Helical" evidence="1">
    <location>
        <begin position="259"/>
        <end position="278"/>
    </location>
</feature>
<accession>A0A549YIK5</accession>
<feature type="transmembrane region" description="Helical" evidence="1">
    <location>
        <begin position="33"/>
        <end position="52"/>
    </location>
</feature>
<evidence type="ECO:0000313" key="3">
    <source>
        <dbReference type="Proteomes" id="UP000319280"/>
    </source>
</evidence>
<feature type="transmembrane region" description="Helical" evidence="1">
    <location>
        <begin position="205"/>
        <end position="226"/>
    </location>
</feature>
<evidence type="ECO:0000256" key="1">
    <source>
        <dbReference type="SAM" id="Phobius"/>
    </source>
</evidence>
<dbReference type="EMBL" id="VJMZ01000001">
    <property type="protein sequence ID" value="TRM11711.1"/>
    <property type="molecule type" value="Genomic_DNA"/>
</dbReference>
<feature type="transmembrane region" description="Helical" evidence="1">
    <location>
        <begin position="367"/>
        <end position="395"/>
    </location>
</feature>
<feature type="transmembrane region" description="Helical" evidence="1">
    <location>
        <begin position="6"/>
        <end position="26"/>
    </location>
</feature>
<keyword evidence="1" id="KW-0812">Transmembrane</keyword>
<feature type="transmembrane region" description="Helical" evidence="1">
    <location>
        <begin position="127"/>
        <end position="153"/>
    </location>
</feature>
<keyword evidence="1" id="KW-1133">Transmembrane helix</keyword>
<feature type="transmembrane region" description="Helical" evidence="1">
    <location>
        <begin position="58"/>
        <end position="77"/>
    </location>
</feature>
<dbReference type="RefSeq" id="WP_142790803.1">
    <property type="nucleotide sequence ID" value="NZ_VJMZ01000001.1"/>
</dbReference>
<feature type="transmembrane region" description="Helical" evidence="1">
    <location>
        <begin position="84"/>
        <end position="104"/>
    </location>
</feature>
<sequence length="468" mass="52598">MDGFVLRGLRLSIFLYALLHFINYYLQINVISTIHAGIGLVMLVLAATYLTLHRFKLPLFLLTGGVIILVLTGGFNVGNMGNGLLQMSDIIGLLAVVPMIGWVLRQEPYIEELIGLAHKLLDSSRKFYFVMVLFTHMLSYFLLFGVIPLMYQFVSNILQHQRGEAWEYFKGSALLRGFALSTMWIISIPSFAFAVDALNAPLWKAILQGFFVAAAALMMAVLFSYFEEKRYGIDFTSEINTEIAAVLERSSDKRVQLRMAIEFTFLFITLFGTIFLLYEMLAVKLMLLIPFVIIVWASMYFFVKRKPKNMLTEMKDYYVNGLSSKAYQFSVLTSAGVIIFAMNQSGIGETLINGIYSFQEVVPFFNMLYFLPFIVIILGFMGLGPLTVMVLVAGILESISLPYPPELIVLAVTSGSAISILLSPLIMPVIILSGTNGLSAFKNGLKFNYKYAIALYVMVQCYIQWMVS</sequence>
<feature type="transmembrane region" description="Helical" evidence="1">
    <location>
        <begin position="173"/>
        <end position="193"/>
    </location>
</feature>
<organism evidence="2 3">
    <name type="scientific">Lentibacillus cibarius</name>
    <dbReference type="NCBI Taxonomy" id="2583219"/>
    <lineage>
        <taxon>Bacteria</taxon>
        <taxon>Bacillati</taxon>
        <taxon>Bacillota</taxon>
        <taxon>Bacilli</taxon>
        <taxon>Bacillales</taxon>
        <taxon>Bacillaceae</taxon>
        <taxon>Lentibacillus</taxon>
    </lineage>
</organism>
<proteinExistence type="predicted"/>
<evidence type="ECO:0000313" key="2">
    <source>
        <dbReference type="EMBL" id="TRM11711.1"/>
    </source>
</evidence>
<dbReference type="Proteomes" id="UP000319280">
    <property type="component" value="Unassembled WGS sequence"/>
</dbReference>
<protein>
    <recommendedName>
        <fullName evidence="4">Permease</fullName>
    </recommendedName>
</protein>
<gene>
    <name evidence="2" type="ORF">FH966_08455</name>
</gene>
<keyword evidence="3" id="KW-1185">Reference proteome</keyword>
<name>A0A549YIK5_9BACI</name>
<feature type="transmembrane region" description="Helical" evidence="1">
    <location>
        <begin position="407"/>
        <end position="431"/>
    </location>
</feature>
<feature type="transmembrane region" description="Helical" evidence="1">
    <location>
        <begin position="451"/>
        <end position="467"/>
    </location>
</feature>
<feature type="transmembrane region" description="Helical" evidence="1">
    <location>
        <begin position="284"/>
        <end position="303"/>
    </location>
</feature>
<reference evidence="2 3" key="1">
    <citation type="submission" date="2019-07" db="EMBL/GenBank/DDBJ databases">
        <title>Genomic analysis of Lentibacillus sp. NKC851-2.</title>
        <authorList>
            <person name="Oh Y.J."/>
        </authorList>
    </citation>
    <scope>NUCLEOTIDE SEQUENCE [LARGE SCALE GENOMIC DNA]</scope>
    <source>
        <strain evidence="2 3">NKC851-2</strain>
    </source>
</reference>
<dbReference type="AlphaFoldDB" id="A0A549YIK5"/>
<comment type="caution">
    <text evidence="2">The sequence shown here is derived from an EMBL/GenBank/DDBJ whole genome shotgun (WGS) entry which is preliminary data.</text>
</comment>
<evidence type="ECO:0008006" key="4">
    <source>
        <dbReference type="Google" id="ProtNLM"/>
    </source>
</evidence>
<keyword evidence="1" id="KW-0472">Membrane</keyword>